<organism evidence="5">
    <name type="scientific">freshwater metagenome</name>
    <dbReference type="NCBI Taxonomy" id="449393"/>
    <lineage>
        <taxon>unclassified sequences</taxon>
        <taxon>metagenomes</taxon>
        <taxon>ecological metagenomes</taxon>
    </lineage>
</organism>
<dbReference type="GO" id="GO:0008483">
    <property type="term" value="F:transaminase activity"/>
    <property type="evidence" value="ECO:0007669"/>
    <property type="project" value="UniProtKB-KW"/>
</dbReference>
<dbReference type="Gene3D" id="3.90.1150.10">
    <property type="entry name" value="Aspartate Aminotransferase, domain 1"/>
    <property type="match status" value="1"/>
</dbReference>
<evidence type="ECO:0000259" key="4">
    <source>
        <dbReference type="Pfam" id="PF00155"/>
    </source>
</evidence>
<dbReference type="Pfam" id="PF00155">
    <property type="entry name" value="Aminotran_1_2"/>
    <property type="match status" value="1"/>
</dbReference>
<keyword evidence="2" id="KW-0032">Aminotransferase</keyword>
<dbReference type="EMBL" id="CAEZTR010000006">
    <property type="protein sequence ID" value="CAB4565772.1"/>
    <property type="molecule type" value="Genomic_DNA"/>
</dbReference>
<dbReference type="SUPFAM" id="SSF53383">
    <property type="entry name" value="PLP-dependent transferases"/>
    <property type="match status" value="1"/>
</dbReference>
<evidence type="ECO:0000256" key="2">
    <source>
        <dbReference type="ARBA" id="ARBA00022576"/>
    </source>
</evidence>
<dbReference type="InterPro" id="IPR004839">
    <property type="entry name" value="Aminotransferase_I/II_large"/>
</dbReference>
<dbReference type="GO" id="GO:0030170">
    <property type="term" value="F:pyridoxal phosphate binding"/>
    <property type="evidence" value="ECO:0007669"/>
    <property type="project" value="InterPro"/>
</dbReference>
<gene>
    <name evidence="5" type="ORF">UFOPK1711_00195</name>
    <name evidence="6" type="ORF">UFOPK2143_00674</name>
</gene>
<accession>A0A6J6DNQ9</accession>
<keyword evidence="3" id="KW-0808">Transferase</keyword>
<sequence length="370" mass="39516">MTAGFTPPPYPYDRLDAFKSIASAHEGGMVDLSIGDPFDPPPAVVIEALASSASERSYPASIGFPAYREAAMGWMERELGVSVGAKEIAACIGTKEFVAGLPHWLRLRTPDRDTVLYPAISYPSYAMGAELAGARAVPVPVTADGRSDLDAIDPADAARALCLWVNSPGNPTGHLDDLEAAAKWGRERNVPVISDECYVEFTWDGPGRTILEHGLDGVLAVHSLSKRSNLAGVRAGFYAGDGDLVHYLSELRKHAGFMVPGPVQAAAVAAWNDQAHVDVQRQRYLERLELFQTVLAGIGVDAPMPGGAFYLWAAAPEGDSWALVERLAAEGGALVSAGEFYGPEGSEFIRVAVVQSMERLELVGRRLGVL</sequence>
<dbReference type="PANTHER" id="PTHR42832:SF3">
    <property type="entry name" value="L-GLUTAMINE--4-(METHYLSULFANYL)-2-OXOBUTANOATE AMINOTRANSFERASE"/>
    <property type="match status" value="1"/>
</dbReference>
<feature type="domain" description="Aminotransferase class I/classII large" evidence="4">
    <location>
        <begin position="29"/>
        <end position="360"/>
    </location>
</feature>
<dbReference type="InterPro" id="IPR015422">
    <property type="entry name" value="PyrdxlP-dep_Trfase_small"/>
</dbReference>
<dbReference type="PANTHER" id="PTHR42832">
    <property type="entry name" value="AMINO ACID AMINOTRANSFERASE"/>
    <property type="match status" value="1"/>
</dbReference>
<dbReference type="InterPro" id="IPR015421">
    <property type="entry name" value="PyrdxlP-dep_Trfase_major"/>
</dbReference>
<comment type="cofactor">
    <cofactor evidence="1">
        <name>pyridoxal 5'-phosphate</name>
        <dbReference type="ChEBI" id="CHEBI:597326"/>
    </cofactor>
</comment>
<dbReference type="AlphaFoldDB" id="A0A6J6DNQ9"/>
<proteinExistence type="predicted"/>
<evidence type="ECO:0000256" key="1">
    <source>
        <dbReference type="ARBA" id="ARBA00001933"/>
    </source>
</evidence>
<evidence type="ECO:0000313" key="5">
    <source>
        <dbReference type="EMBL" id="CAB4565772.1"/>
    </source>
</evidence>
<evidence type="ECO:0000256" key="3">
    <source>
        <dbReference type="ARBA" id="ARBA00022679"/>
    </source>
</evidence>
<dbReference type="InterPro" id="IPR050881">
    <property type="entry name" value="LL-DAP_aminotransferase"/>
</dbReference>
<dbReference type="InterPro" id="IPR015424">
    <property type="entry name" value="PyrdxlP-dep_Trfase"/>
</dbReference>
<dbReference type="Gene3D" id="3.40.640.10">
    <property type="entry name" value="Type I PLP-dependent aspartate aminotransferase-like (Major domain)"/>
    <property type="match status" value="1"/>
</dbReference>
<dbReference type="EMBL" id="CAEZVV010000028">
    <property type="protein sequence ID" value="CAB4641228.1"/>
    <property type="molecule type" value="Genomic_DNA"/>
</dbReference>
<dbReference type="CDD" id="cd00609">
    <property type="entry name" value="AAT_like"/>
    <property type="match status" value="1"/>
</dbReference>
<protein>
    <submittedName>
        <fullName evidence="5">Unannotated protein</fullName>
    </submittedName>
</protein>
<name>A0A6J6DNQ9_9ZZZZ</name>
<reference evidence="5" key="1">
    <citation type="submission" date="2020-05" db="EMBL/GenBank/DDBJ databases">
        <authorList>
            <person name="Chiriac C."/>
            <person name="Salcher M."/>
            <person name="Ghai R."/>
            <person name="Kavagutti S V."/>
        </authorList>
    </citation>
    <scope>NUCLEOTIDE SEQUENCE</scope>
</reference>
<evidence type="ECO:0000313" key="6">
    <source>
        <dbReference type="EMBL" id="CAB4641228.1"/>
    </source>
</evidence>